<feature type="compositionally biased region" description="Low complexity" evidence="1">
    <location>
        <begin position="1306"/>
        <end position="1326"/>
    </location>
</feature>
<dbReference type="SMART" id="SM00015">
    <property type="entry name" value="IQ"/>
    <property type="match status" value="5"/>
</dbReference>
<feature type="compositionally biased region" description="Low complexity" evidence="1">
    <location>
        <begin position="329"/>
        <end position="341"/>
    </location>
</feature>
<feature type="region of interest" description="Disordered" evidence="1">
    <location>
        <begin position="1157"/>
        <end position="1220"/>
    </location>
</feature>
<evidence type="ECO:0000313" key="2">
    <source>
        <dbReference type="EMBL" id="CEM03838.1"/>
    </source>
</evidence>
<feature type="region of interest" description="Disordered" evidence="1">
    <location>
        <begin position="2373"/>
        <end position="2496"/>
    </location>
</feature>
<feature type="compositionally biased region" description="Low complexity" evidence="1">
    <location>
        <begin position="2384"/>
        <end position="2412"/>
    </location>
</feature>
<feature type="region of interest" description="Disordered" evidence="1">
    <location>
        <begin position="1815"/>
        <end position="1865"/>
    </location>
</feature>
<sequence length="2496" mass="275937">MARPPPSLSELYAQVQEAKEAWTDPLLFLPNAKGRVAREEEKEATKRRAKVARREAVEGRPVEELQAVIYAPTGSFPRAARRMKDNWGVFASLLLLSVEGKRIPDMTVFGPGLMRRERLKFLDIADCQMSVIPGHDVWAALRSLEILWAHKNNFHDWDTLARLLAPPALKWLTVYHSPISAQPEYRSFCIKTNPGLLALDAHVIVDSERVPFLSPVPVAAKRRVSISPSARGTKRLATSPPSHLAVEPFPARPSRPKRPTAPPAPSHSKSKASLARHIKFRIRFEAMSDETRVAVNPPRTSLLDRSVRTERSGGSRSHSSSSHEGDGGSHSSNESSKSGGKTPRRGGGGGGGGRRESRRESKEREKERGSEGWMEPDIDEREELEEEQAILEDCESQLRAVRVRASQCSAVSVIQRYLKGLAVRKRAIDFGRAKRHAILLIQKAYRTFLWKKQLMERLRDSLPEEDLGLLLSAHELRRAKALRTIARYVRSWVRKRREEWRHRKAARLFSRAYRGVYTRSKIIADMLRLRQGRDHWEVHFPSSYDDQMRDIIAHVARYHRSACPDLGDQPITFEEGHLRAIRLPDADDLPSRSSSITLLLHLEASALLRPARQLTSTHTATRFPMHPWGGPFHRVVDTPSPEVARRLAKIKRRGTAVRGRDRTIFLASCSQPPAPYDSAAASPPPSPPPPSMQPHSAPDGIGKKKKRGSMDTDDGHQPTSEPLWAADEAERKRARGGDGDGDVRMDFGIGGSKVRWDHGGLYDDLLGVKLYGDCTWLTQRMSKWRPPTFYFAVHMIRLLSSVCMLSKEVGERGTSAEQLAESKKRMPFYAWDLLRLPAVPFVMERSAERACAATMVQAAWRAHRSRLELRLPLMTAVLVRRAALCIQRYWRWNNLKRRLRFLASLKAFLLKTARKKYLFIEDNLFKQIDDIAKRRRFMPNIPEANLWLGLSSAGLPSFVTPPSISGPATLSKSAPVLGRLTATPADSDAPSFDGFAEDETATGKRACPPRWLAKSTGGAFPFVNPEDTKATTGLKDIITSNARMSSLSFFLPSLCLDLIHDCMENPEAVRERLYADTPPSPQRAATMQQAQTLHEFLLNKKLTTKQLPAAMQQLQQQQESMVLDEAAQARLLQQGNTLTLLSGQVVNFSETAQEALQRLKAQPQPPADLSPSLRRSGGGFSPRATRSPRSAAGLVRREEKQAAAAADEGGEEGPQSQLMRGGMQASFRALRFSSEEAVRQAALAIFLATYDGRDQAFVPLFTQADVVAPHFAERLIALWDVYSIGPFAPPPQEPITVAPVRRMTTMRRPTSMAPPSSSSSSRSRGSGVPGIGVRRGRTAALTADDFSPRFVRVGGLDEPRRRSRRLKDIISSFFPKEAETPPEEEEQQPQPPLPPSLAPSSLSHITPSSVEGPAAAARRSQAAGQPLRTSPSSAEEEESLHSVPPPLAEEVADAMVLTAEGMEAKKAEQRAREKRAVEGAAGAGVPARFLTIGTIDGAAIERRRTLSQRGSVTILEPGVEAGYDELPAISALPTPLTQSARGSRAPSPAVWIHPRRLRGDQDDKESEDLSVSTIDMSRERQRQRAAHVERAADVGAAASASVAAAAGAAAFAAAAAADLDRRALPGGWEKGLMRDRTGGTRLVVSFKPGEDRLTATGLIKRRRRLRVKGADDGRRAAAGGAAGEEAPLFDEAAERLALLEAISETPIQLTHRELLGLKPITKDHQRDDDDPEVLAQLGRTEKYILGTERRRMVEEVRRRAIRRGRGMTGMLGDVAEQREAGVVMPPAEMWWHMLRRSRGDALPADEAIKALMGGTTSSFPAVGSPTPPPAAGDMSPVTPASIRQQHVQQADRRGLPLELSPSHPLWREELEAEGEGEGEAAEQPDRFHMEEEMGVSISQQMSLTESSLMQSIERALPAGEIQEGDGEGEEEEEEAPVEPLEAPVPITRPHVPRLDLSELAELPSGSRMGVGVRVRPSPAPDVLLESERPVKVPPFYKSEWERRLIAFMGAAAAYGSFQERYTILEQHTARDAERLASWGNVRAARQHIKAERAFADWLTNRERRMTFNQERDALQGIAFQHEAETETARRMTRLLSERRREERAAAAATADFVNRFAKQVNALERGLRLREIGDERESTHRSNCDKARTVRQVEACARDALQKRAAEEADRKRAMHKLTQRQIQEGYLLNREREQERLAALCARRKRDKLISSYLKQVAQGMAKEQLPLHRLLEDGARPSVPISPTQEGVGEGGGRQPTYIDLMESLDYIATTAKDEVDRIKQREHLVKPHAPRFAKRAPLPRRRTSSISDAPTHRPTPTPDRPLSRGSRATTPATHRPTPIPPPLCRPAAAVFPPTPTRDFPLHQLAAALRPLPSHSPPRQSPPRAAAAVRRPSVLSISVSPWEGSSSSSSIAGKELPSISGQAPPRGTKGKGERGGRGGRGGRRGSGGGDESDPFWLVSGSWDKGGGHDEKERKKPPISKVVFSMEDYVPPDAY</sequence>
<feature type="compositionally biased region" description="Pro residues" evidence="1">
    <location>
        <begin position="682"/>
        <end position="692"/>
    </location>
</feature>
<accession>A0A0G4EYC4</accession>
<dbReference type="PANTHER" id="PTHR24216:SF65">
    <property type="entry name" value="PAXILLIN-LIKE PROTEIN 1"/>
    <property type="match status" value="1"/>
</dbReference>
<dbReference type="STRING" id="1169540.A0A0G4EYC4"/>
<feature type="region of interest" description="Disordered" evidence="1">
    <location>
        <begin position="1372"/>
        <end position="1447"/>
    </location>
</feature>
<feature type="compositionally biased region" description="Basic and acidic residues" evidence="1">
    <location>
        <begin position="2467"/>
        <end position="2477"/>
    </location>
</feature>
<feature type="region of interest" description="Disordered" evidence="1">
    <location>
        <begin position="1920"/>
        <end position="1939"/>
    </location>
</feature>
<feature type="region of interest" description="Disordered" evidence="1">
    <location>
        <begin position="2236"/>
        <end position="2258"/>
    </location>
</feature>
<organism evidence="2 3">
    <name type="scientific">Vitrella brassicaformis (strain CCMP3155)</name>
    <dbReference type="NCBI Taxonomy" id="1169540"/>
    <lineage>
        <taxon>Eukaryota</taxon>
        <taxon>Sar</taxon>
        <taxon>Alveolata</taxon>
        <taxon>Colpodellida</taxon>
        <taxon>Vitrellaceae</taxon>
        <taxon>Vitrella</taxon>
    </lineage>
</organism>
<evidence type="ECO:0000313" key="3">
    <source>
        <dbReference type="Proteomes" id="UP000041254"/>
    </source>
</evidence>
<dbReference type="InParanoid" id="A0A0G4EYC4"/>
<feature type="compositionally biased region" description="Basic residues" evidence="1">
    <location>
        <begin position="2289"/>
        <end position="2306"/>
    </location>
</feature>
<proteinExistence type="predicted"/>
<gene>
    <name evidence="2" type="ORF">Vbra_8466</name>
</gene>
<name>A0A0G4EYC4_VITBC</name>
<feature type="region of interest" description="Disordered" evidence="1">
    <location>
        <begin position="1306"/>
        <end position="1336"/>
    </location>
</feature>
<dbReference type="SUPFAM" id="SSF52058">
    <property type="entry name" value="L domain-like"/>
    <property type="match status" value="1"/>
</dbReference>
<feature type="region of interest" description="Disordered" evidence="1">
    <location>
        <begin position="668"/>
        <end position="743"/>
    </location>
</feature>
<dbReference type="PANTHER" id="PTHR24216">
    <property type="entry name" value="PAXILLIN-RELATED"/>
    <property type="match status" value="1"/>
</dbReference>
<reference evidence="2 3" key="1">
    <citation type="submission" date="2014-11" db="EMBL/GenBank/DDBJ databases">
        <authorList>
            <person name="Zhu J."/>
            <person name="Qi W."/>
            <person name="Song R."/>
        </authorList>
    </citation>
    <scope>NUCLEOTIDE SEQUENCE [LARGE SCALE GENOMIC DNA]</scope>
</reference>
<dbReference type="VEuPathDB" id="CryptoDB:Vbra_8466"/>
<feature type="region of interest" description="Disordered" evidence="1">
    <location>
        <begin position="2284"/>
        <end position="2361"/>
    </location>
</feature>
<dbReference type="CDD" id="cd23767">
    <property type="entry name" value="IQCD"/>
    <property type="match status" value="1"/>
</dbReference>
<feature type="compositionally biased region" description="Low complexity" evidence="1">
    <location>
        <begin position="2330"/>
        <end position="2339"/>
    </location>
</feature>
<keyword evidence="3" id="KW-1185">Reference proteome</keyword>
<feature type="compositionally biased region" description="Basic and acidic residues" evidence="1">
    <location>
        <begin position="353"/>
        <end position="370"/>
    </location>
</feature>
<feature type="region of interest" description="Disordered" evidence="1">
    <location>
        <begin position="227"/>
        <end position="275"/>
    </location>
</feature>
<dbReference type="InterPro" id="IPR000048">
    <property type="entry name" value="IQ_motif_EF-hand-BS"/>
</dbReference>
<dbReference type="OrthoDB" id="10693270at2759"/>
<feature type="compositionally biased region" description="Acidic residues" evidence="1">
    <location>
        <begin position="1922"/>
        <end position="1936"/>
    </location>
</feature>
<dbReference type="Proteomes" id="UP000041254">
    <property type="component" value="Unassembled WGS sequence"/>
</dbReference>
<evidence type="ECO:0000256" key="1">
    <source>
        <dbReference type="SAM" id="MobiDB-lite"/>
    </source>
</evidence>
<dbReference type="InterPro" id="IPR032675">
    <property type="entry name" value="LRR_dom_sf"/>
</dbReference>
<feature type="region of interest" description="Disordered" evidence="1">
    <location>
        <begin position="291"/>
        <end position="380"/>
    </location>
</feature>
<dbReference type="Gene3D" id="3.80.10.10">
    <property type="entry name" value="Ribonuclease Inhibitor"/>
    <property type="match status" value="1"/>
</dbReference>
<feature type="compositionally biased region" description="Low complexity" evidence="1">
    <location>
        <begin position="1412"/>
        <end position="1426"/>
    </location>
</feature>
<dbReference type="EMBL" id="CDMY01000347">
    <property type="protein sequence ID" value="CEM03838.1"/>
    <property type="molecule type" value="Genomic_DNA"/>
</dbReference>
<feature type="compositionally biased region" description="Basic and acidic residues" evidence="1">
    <location>
        <begin position="728"/>
        <end position="743"/>
    </location>
</feature>
<protein>
    <submittedName>
        <fullName evidence="2">Uncharacterized protein</fullName>
    </submittedName>
</protein>